<evidence type="ECO:0000313" key="1">
    <source>
        <dbReference type="EMBL" id="EMP24971.1"/>
    </source>
</evidence>
<gene>
    <name evidence="1" type="ORF">UY3_17959</name>
</gene>
<proteinExistence type="predicted"/>
<name>M7AIT9_CHEMY</name>
<accession>M7AIT9</accession>
<dbReference type="Proteomes" id="UP000031443">
    <property type="component" value="Unassembled WGS sequence"/>
</dbReference>
<organism evidence="1 2">
    <name type="scientific">Chelonia mydas</name>
    <name type="common">Green sea-turtle</name>
    <name type="synonym">Chelonia agassizi</name>
    <dbReference type="NCBI Taxonomy" id="8469"/>
    <lineage>
        <taxon>Eukaryota</taxon>
        <taxon>Metazoa</taxon>
        <taxon>Chordata</taxon>
        <taxon>Craniata</taxon>
        <taxon>Vertebrata</taxon>
        <taxon>Euteleostomi</taxon>
        <taxon>Archelosauria</taxon>
        <taxon>Testudinata</taxon>
        <taxon>Testudines</taxon>
        <taxon>Cryptodira</taxon>
        <taxon>Durocryptodira</taxon>
        <taxon>Americhelydia</taxon>
        <taxon>Chelonioidea</taxon>
        <taxon>Cheloniidae</taxon>
        <taxon>Chelonia</taxon>
    </lineage>
</organism>
<protein>
    <submittedName>
        <fullName evidence="1">Uncharacterized protein</fullName>
    </submittedName>
</protein>
<dbReference type="EMBL" id="KB596102">
    <property type="protein sequence ID" value="EMP24971.1"/>
    <property type="molecule type" value="Genomic_DNA"/>
</dbReference>
<dbReference type="AlphaFoldDB" id="M7AIT9"/>
<keyword evidence="2" id="KW-1185">Reference proteome</keyword>
<evidence type="ECO:0000313" key="2">
    <source>
        <dbReference type="Proteomes" id="UP000031443"/>
    </source>
</evidence>
<sequence>MPPKMERGEPTCCWRAAEESKVQERCRCRAGGAPPAVHPQGWSCAPPTLETTDLLDQLLIVRETSFQAKQSSSSGLEKLSVFNTDDFVKYFVNKIIGLLSEHCASDAGE</sequence>
<reference evidence="2" key="1">
    <citation type="journal article" date="2013" name="Nat. Genet.">
        <title>The draft genomes of soft-shell turtle and green sea turtle yield insights into the development and evolution of the turtle-specific body plan.</title>
        <authorList>
            <person name="Wang Z."/>
            <person name="Pascual-Anaya J."/>
            <person name="Zadissa A."/>
            <person name="Li W."/>
            <person name="Niimura Y."/>
            <person name="Huang Z."/>
            <person name="Li C."/>
            <person name="White S."/>
            <person name="Xiong Z."/>
            <person name="Fang D."/>
            <person name="Wang B."/>
            <person name="Ming Y."/>
            <person name="Chen Y."/>
            <person name="Zheng Y."/>
            <person name="Kuraku S."/>
            <person name="Pignatelli M."/>
            <person name="Herrero J."/>
            <person name="Beal K."/>
            <person name="Nozawa M."/>
            <person name="Li Q."/>
            <person name="Wang J."/>
            <person name="Zhang H."/>
            <person name="Yu L."/>
            <person name="Shigenobu S."/>
            <person name="Wang J."/>
            <person name="Liu J."/>
            <person name="Flicek P."/>
            <person name="Searle S."/>
            <person name="Wang J."/>
            <person name="Kuratani S."/>
            <person name="Yin Y."/>
            <person name="Aken B."/>
            <person name="Zhang G."/>
            <person name="Irie N."/>
        </authorList>
    </citation>
    <scope>NUCLEOTIDE SEQUENCE [LARGE SCALE GENOMIC DNA]</scope>
</reference>